<organism evidence="2 3">
    <name type="scientific">Ascobolus immersus RN42</name>
    <dbReference type="NCBI Taxonomy" id="1160509"/>
    <lineage>
        <taxon>Eukaryota</taxon>
        <taxon>Fungi</taxon>
        <taxon>Dikarya</taxon>
        <taxon>Ascomycota</taxon>
        <taxon>Pezizomycotina</taxon>
        <taxon>Pezizomycetes</taxon>
        <taxon>Pezizales</taxon>
        <taxon>Ascobolaceae</taxon>
        <taxon>Ascobolus</taxon>
    </lineage>
</organism>
<gene>
    <name evidence="2" type="ORF">BJ508DRAFT_304338</name>
</gene>
<dbReference type="Proteomes" id="UP000275078">
    <property type="component" value="Unassembled WGS sequence"/>
</dbReference>
<accession>A0A3N4IDG2</accession>
<name>A0A3N4IDG2_ASCIM</name>
<evidence type="ECO:0000256" key="1">
    <source>
        <dbReference type="SAM" id="MobiDB-lite"/>
    </source>
</evidence>
<protein>
    <submittedName>
        <fullName evidence="2">Uncharacterized protein</fullName>
    </submittedName>
</protein>
<dbReference type="EMBL" id="ML119662">
    <property type="protein sequence ID" value="RPA83809.1"/>
    <property type="molecule type" value="Genomic_DNA"/>
</dbReference>
<dbReference type="AlphaFoldDB" id="A0A3N4IDG2"/>
<evidence type="ECO:0000313" key="3">
    <source>
        <dbReference type="Proteomes" id="UP000275078"/>
    </source>
</evidence>
<sequence length="102" mass="11064">MYASKKEAVNGYAVMCCGDNWIWFFDDTGAVILCCSALFGPAVIGTCGQLESRKRCSPLPGFVEEGEELLMAGPRTKTKKKKMRPTKKPGTIRNGQVKGDGS</sequence>
<feature type="compositionally biased region" description="Basic residues" evidence="1">
    <location>
        <begin position="76"/>
        <end position="87"/>
    </location>
</feature>
<keyword evidence="3" id="KW-1185">Reference proteome</keyword>
<evidence type="ECO:0000313" key="2">
    <source>
        <dbReference type="EMBL" id="RPA83809.1"/>
    </source>
</evidence>
<reference evidence="2 3" key="1">
    <citation type="journal article" date="2018" name="Nat. Ecol. Evol.">
        <title>Pezizomycetes genomes reveal the molecular basis of ectomycorrhizal truffle lifestyle.</title>
        <authorList>
            <person name="Murat C."/>
            <person name="Payen T."/>
            <person name="Noel B."/>
            <person name="Kuo A."/>
            <person name="Morin E."/>
            <person name="Chen J."/>
            <person name="Kohler A."/>
            <person name="Krizsan K."/>
            <person name="Balestrini R."/>
            <person name="Da Silva C."/>
            <person name="Montanini B."/>
            <person name="Hainaut M."/>
            <person name="Levati E."/>
            <person name="Barry K.W."/>
            <person name="Belfiori B."/>
            <person name="Cichocki N."/>
            <person name="Clum A."/>
            <person name="Dockter R.B."/>
            <person name="Fauchery L."/>
            <person name="Guy J."/>
            <person name="Iotti M."/>
            <person name="Le Tacon F."/>
            <person name="Lindquist E.A."/>
            <person name="Lipzen A."/>
            <person name="Malagnac F."/>
            <person name="Mello A."/>
            <person name="Molinier V."/>
            <person name="Miyauchi S."/>
            <person name="Poulain J."/>
            <person name="Riccioni C."/>
            <person name="Rubini A."/>
            <person name="Sitrit Y."/>
            <person name="Splivallo R."/>
            <person name="Traeger S."/>
            <person name="Wang M."/>
            <person name="Zifcakova L."/>
            <person name="Wipf D."/>
            <person name="Zambonelli A."/>
            <person name="Paolocci F."/>
            <person name="Nowrousian M."/>
            <person name="Ottonello S."/>
            <person name="Baldrian P."/>
            <person name="Spatafora J.W."/>
            <person name="Henrissat B."/>
            <person name="Nagy L.G."/>
            <person name="Aury J.M."/>
            <person name="Wincker P."/>
            <person name="Grigoriev I.V."/>
            <person name="Bonfante P."/>
            <person name="Martin F.M."/>
        </authorList>
    </citation>
    <scope>NUCLEOTIDE SEQUENCE [LARGE SCALE GENOMIC DNA]</scope>
    <source>
        <strain evidence="2 3">RN42</strain>
    </source>
</reference>
<proteinExistence type="predicted"/>
<feature type="region of interest" description="Disordered" evidence="1">
    <location>
        <begin position="73"/>
        <end position="102"/>
    </location>
</feature>